<protein>
    <submittedName>
        <fullName evidence="1">Uncharacterized protein</fullName>
    </submittedName>
</protein>
<reference evidence="1" key="1">
    <citation type="submission" date="2014-09" db="EMBL/GenBank/DDBJ databases">
        <authorList>
            <person name="Magalhaes I.L.F."/>
            <person name="Oliveira U."/>
            <person name="Santos F.R."/>
            <person name="Vidigal T.H.D.A."/>
            <person name="Brescovit A.D."/>
            <person name="Santos A.J."/>
        </authorList>
    </citation>
    <scope>NUCLEOTIDE SEQUENCE</scope>
    <source>
        <tissue evidence="1">Shoot tissue taken approximately 20 cm above the soil surface</tissue>
    </source>
</reference>
<organism evidence="1">
    <name type="scientific">Arundo donax</name>
    <name type="common">Giant reed</name>
    <name type="synonym">Donax arundinaceus</name>
    <dbReference type="NCBI Taxonomy" id="35708"/>
    <lineage>
        <taxon>Eukaryota</taxon>
        <taxon>Viridiplantae</taxon>
        <taxon>Streptophyta</taxon>
        <taxon>Embryophyta</taxon>
        <taxon>Tracheophyta</taxon>
        <taxon>Spermatophyta</taxon>
        <taxon>Magnoliopsida</taxon>
        <taxon>Liliopsida</taxon>
        <taxon>Poales</taxon>
        <taxon>Poaceae</taxon>
        <taxon>PACMAD clade</taxon>
        <taxon>Arundinoideae</taxon>
        <taxon>Arundineae</taxon>
        <taxon>Arundo</taxon>
    </lineage>
</organism>
<dbReference type="AlphaFoldDB" id="A0A0A9C025"/>
<name>A0A0A9C025_ARUDO</name>
<reference evidence="1" key="2">
    <citation type="journal article" date="2015" name="Data Brief">
        <title>Shoot transcriptome of the giant reed, Arundo donax.</title>
        <authorList>
            <person name="Barrero R.A."/>
            <person name="Guerrero F.D."/>
            <person name="Moolhuijzen P."/>
            <person name="Goolsby J.A."/>
            <person name="Tidwell J."/>
            <person name="Bellgard S.E."/>
            <person name="Bellgard M.I."/>
        </authorList>
    </citation>
    <scope>NUCLEOTIDE SEQUENCE</scope>
    <source>
        <tissue evidence="1">Shoot tissue taken approximately 20 cm above the soil surface</tissue>
    </source>
</reference>
<evidence type="ECO:0000313" key="1">
    <source>
        <dbReference type="EMBL" id="JAD66755.1"/>
    </source>
</evidence>
<proteinExistence type="predicted"/>
<accession>A0A0A9C025</accession>
<dbReference type="EMBL" id="GBRH01231140">
    <property type="protein sequence ID" value="JAD66755.1"/>
    <property type="molecule type" value="Transcribed_RNA"/>
</dbReference>
<sequence>MSNWKRRLLWTILNIVTQDTRDLHVQQKYLPYSLNVSM</sequence>